<accession>A0AA43QPY7</accession>
<feature type="region of interest" description="Disordered" evidence="1">
    <location>
        <begin position="272"/>
        <end position="316"/>
    </location>
</feature>
<evidence type="ECO:0000256" key="2">
    <source>
        <dbReference type="SAM" id="SignalP"/>
    </source>
</evidence>
<dbReference type="Proteomes" id="UP001161017">
    <property type="component" value="Unassembled WGS sequence"/>
</dbReference>
<evidence type="ECO:0000313" key="4">
    <source>
        <dbReference type="Proteomes" id="UP001161017"/>
    </source>
</evidence>
<protein>
    <submittedName>
        <fullName evidence="3">Uncharacterized protein</fullName>
    </submittedName>
</protein>
<gene>
    <name evidence="3" type="ORF">OHK93_001710</name>
</gene>
<organism evidence="3 4">
    <name type="scientific">Ramalina farinacea</name>
    <dbReference type="NCBI Taxonomy" id="258253"/>
    <lineage>
        <taxon>Eukaryota</taxon>
        <taxon>Fungi</taxon>
        <taxon>Dikarya</taxon>
        <taxon>Ascomycota</taxon>
        <taxon>Pezizomycotina</taxon>
        <taxon>Lecanoromycetes</taxon>
        <taxon>OSLEUM clade</taxon>
        <taxon>Lecanoromycetidae</taxon>
        <taxon>Lecanorales</taxon>
        <taxon>Lecanorineae</taxon>
        <taxon>Ramalinaceae</taxon>
        <taxon>Ramalina</taxon>
    </lineage>
</organism>
<evidence type="ECO:0000256" key="1">
    <source>
        <dbReference type="SAM" id="MobiDB-lite"/>
    </source>
</evidence>
<reference evidence="3" key="1">
    <citation type="journal article" date="2023" name="Genome Biol. Evol.">
        <title>First Whole Genome Sequence and Flow Cytometry Genome Size Data for the Lichen-Forming Fungus Ramalina farinacea (Ascomycota).</title>
        <authorList>
            <person name="Llewellyn T."/>
            <person name="Mian S."/>
            <person name="Hill R."/>
            <person name="Leitch I.J."/>
            <person name="Gaya E."/>
        </authorList>
    </citation>
    <scope>NUCLEOTIDE SEQUENCE</scope>
    <source>
        <strain evidence="3">LIQ254RAFAR</strain>
    </source>
</reference>
<feature type="signal peptide" evidence="2">
    <location>
        <begin position="1"/>
        <end position="18"/>
    </location>
</feature>
<feature type="compositionally biased region" description="Gly residues" evidence="1">
    <location>
        <begin position="294"/>
        <end position="304"/>
    </location>
</feature>
<keyword evidence="2" id="KW-0732">Signal</keyword>
<comment type="caution">
    <text evidence="3">The sequence shown here is derived from an EMBL/GenBank/DDBJ whole genome shotgun (WGS) entry which is preliminary data.</text>
</comment>
<proteinExistence type="predicted"/>
<dbReference type="EMBL" id="JAPUFD010000012">
    <property type="protein sequence ID" value="MDI1490506.1"/>
    <property type="molecule type" value="Genomic_DNA"/>
</dbReference>
<feature type="chain" id="PRO_5041248872" evidence="2">
    <location>
        <begin position="19"/>
        <end position="316"/>
    </location>
</feature>
<dbReference type="AlphaFoldDB" id="A0AA43QPY7"/>
<keyword evidence="4" id="KW-1185">Reference proteome</keyword>
<evidence type="ECO:0000313" key="3">
    <source>
        <dbReference type="EMBL" id="MDI1490506.1"/>
    </source>
</evidence>
<sequence length="316" mass="33633">MKIPFYSLIATIVTGVAALPPGPGSPHHLHRRDVCGGGPAALPILYHPYGTDVCPPIIHLNADGTCPSTFSGYDIHLCTSFCQLSTTFTYITESPFTENPFCHGPQSCTITNTVTTTVTWSANAGIKIDPPKLYGVQFGVTGGFSYASARATAEARSFSVKLDQNQCGYFTFIPIIRTICGVFTQGVPPREFHDTQCIITGDKTSTDPNFCVSQPQNYPDGKASGDVVFVYTDCGTREPLPKEQQDPAYQHDGVPLPRAQLMGILKQLPGGQATQTSQAYAHAPTTSSAPPPLGTGGLQLGSGNAGKVDSAKYKRV</sequence>
<name>A0AA43QPY7_9LECA</name>